<gene>
    <name evidence="6" type="ORF">MSAN_02231800</name>
</gene>
<keyword evidence="3" id="KW-0862">Zinc</keyword>
<dbReference type="InterPro" id="IPR002893">
    <property type="entry name" value="Znf_MYND"/>
</dbReference>
<dbReference type="EMBL" id="JACAZH010000033">
    <property type="protein sequence ID" value="KAF7337585.1"/>
    <property type="molecule type" value="Genomic_DNA"/>
</dbReference>
<keyword evidence="7" id="KW-1185">Reference proteome</keyword>
<organism evidence="6 7">
    <name type="scientific">Mycena sanguinolenta</name>
    <dbReference type="NCBI Taxonomy" id="230812"/>
    <lineage>
        <taxon>Eukaryota</taxon>
        <taxon>Fungi</taxon>
        <taxon>Dikarya</taxon>
        <taxon>Basidiomycota</taxon>
        <taxon>Agaricomycotina</taxon>
        <taxon>Agaricomycetes</taxon>
        <taxon>Agaricomycetidae</taxon>
        <taxon>Agaricales</taxon>
        <taxon>Marasmiineae</taxon>
        <taxon>Mycenaceae</taxon>
        <taxon>Mycena</taxon>
    </lineage>
</organism>
<evidence type="ECO:0000256" key="3">
    <source>
        <dbReference type="ARBA" id="ARBA00022833"/>
    </source>
</evidence>
<evidence type="ECO:0000259" key="5">
    <source>
        <dbReference type="PROSITE" id="PS50865"/>
    </source>
</evidence>
<dbReference type="Proteomes" id="UP000623467">
    <property type="component" value="Unassembled WGS sequence"/>
</dbReference>
<dbReference type="SUPFAM" id="SSF48403">
    <property type="entry name" value="Ankyrin repeat"/>
    <property type="match status" value="1"/>
</dbReference>
<accession>A0A8H7CHH0</accession>
<dbReference type="AlphaFoldDB" id="A0A8H7CHH0"/>
<comment type="caution">
    <text evidence="6">The sequence shown here is derived from an EMBL/GenBank/DDBJ whole genome shotgun (WGS) entry which is preliminary data.</text>
</comment>
<keyword evidence="1" id="KW-0479">Metal-binding</keyword>
<dbReference type="PROSITE" id="PS50865">
    <property type="entry name" value="ZF_MYND_2"/>
    <property type="match status" value="1"/>
</dbReference>
<dbReference type="InterPro" id="IPR002110">
    <property type="entry name" value="Ankyrin_rpt"/>
</dbReference>
<proteinExistence type="predicted"/>
<reference evidence="6" key="1">
    <citation type="submission" date="2020-05" db="EMBL/GenBank/DDBJ databases">
        <title>Mycena genomes resolve the evolution of fungal bioluminescence.</title>
        <authorList>
            <person name="Tsai I.J."/>
        </authorList>
    </citation>
    <scope>NUCLEOTIDE SEQUENCE</scope>
    <source>
        <strain evidence="6">160909Yilan</strain>
    </source>
</reference>
<dbReference type="Gene3D" id="6.10.140.2220">
    <property type="match status" value="1"/>
</dbReference>
<dbReference type="Gene3D" id="1.25.40.20">
    <property type="entry name" value="Ankyrin repeat-containing domain"/>
    <property type="match status" value="1"/>
</dbReference>
<feature type="domain" description="MYND-type" evidence="5">
    <location>
        <begin position="385"/>
        <end position="427"/>
    </location>
</feature>
<name>A0A8H7CHH0_9AGAR</name>
<evidence type="ECO:0000256" key="4">
    <source>
        <dbReference type="PROSITE-ProRule" id="PRU00134"/>
    </source>
</evidence>
<evidence type="ECO:0000256" key="2">
    <source>
        <dbReference type="ARBA" id="ARBA00022771"/>
    </source>
</evidence>
<dbReference type="Pfam" id="PF01753">
    <property type="entry name" value="zf-MYND"/>
    <property type="match status" value="1"/>
</dbReference>
<evidence type="ECO:0000313" key="7">
    <source>
        <dbReference type="Proteomes" id="UP000623467"/>
    </source>
</evidence>
<sequence>MDWDTDDRSLPWTHSRPSPAKLYEGYSILHVAIDLTDPPFACEMLRHGTPIDQKNGRGQTPLLHALQRLRELCAIHEVSETSRPSLQELRYKTQIRNAIRRVHYIVRILLDQHADVNSTGTWKGGKVISSLHFACAMGDWDLLALLLEHGAKSRPTPACADAEEFLAVAADQIRFRCLKANPRSSRPLRLCLCFSGKPLVDCHSQEQPYPEDFICTCGSAKAYGKCCKGRNTELNEKWNEKTRTIQHSRRPVIGYGPPAFASPETQAVIKEVLKEGDKDKTRKMVEKLIYNSDVRSVYAECLDIGFQDVNRTDPAFRFAYFETKFFPSPQGRSSSKHYCRQKQKDWNAAVDGYIAGGTDNRPRFAIEAAAKVGISLGALHRTCEADGCDKVEGRDIEKVATCSRCKMTFYCGPICQKAHWPTHKAICGTPEQTERPLSSQAALIDFVCKYSTTLMQYRLGSEFCEKLLETD</sequence>
<evidence type="ECO:0000313" key="6">
    <source>
        <dbReference type="EMBL" id="KAF7337585.1"/>
    </source>
</evidence>
<dbReference type="GO" id="GO:0008270">
    <property type="term" value="F:zinc ion binding"/>
    <property type="evidence" value="ECO:0007669"/>
    <property type="project" value="UniProtKB-KW"/>
</dbReference>
<dbReference type="SMART" id="SM00248">
    <property type="entry name" value="ANK"/>
    <property type="match status" value="3"/>
</dbReference>
<dbReference type="SUPFAM" id="SSF144232">
    <property type="entry name" value="HIT/MYND zinc finger-like"/>
    <property type="match status" value="1"/>
</dbReference>
<keyword evidence="2 4" id="KW-0863">Zinc-finger</keyword>
<evidence type="ECO:0000256" key="1">
    <source>
        <dbReference type="ARBA" id="ARBA00022723"/>
    </source>
</evidence>
<dbReference type="InterPro" id="IPR036770">
    <property type="entry name" value="Ankyrin_rpt-contain_sf"/>
</dbReference>
<protein>
    <recommendedName>
        <fullName evidence="5">MYND-type domain-containing protein</fullName>
    </recommendedName>
</protein>
<dbReference type="OrthoDB" id="432970at2759"/>